<evidence type="ECO:0000313" key="2">
    <source>
        <dbReference type="EMBL" id="GGT63869.1"/>
    </source>
</evidence>
<feature type="region of interest" description="Disordered" evidence="1">
    <location>
        <begin position="311"/>
        <end position="333"/>
    </location>
</feature>
<sequence length="502" mass="50465">MSGSESTQATPDTPDTPDTSRRRWSPLVVGSVAAAVLLAGGGGVYVSTAGSGGGADDRSAPAAEGPPPPLRLDSLSGDGPGIAPGEPDPSGAVYKARGKLPEGPDAAHVHHARGAVTEDEVARLAKALGVAGTPKLVGSAWKIAPPKDGFGPLLQVDAEAPGTWTFSQYDGAPKGDNCLKGKPCPGGAGGAAAGASGTPVGEEAAKKAAAPVLAAVGQADADKDAAQVMGSVRVVNAAPRIGGLPTYGWSTGIQVGSDGRVVGGSGQLKKPEQGHRYPVVGAEKALAELNKASKGAGPIGIGGCATAPPASVHGTETGGKPDTRPEAPCEAAADRVPPREMTVLGAEFGLAAQHVEGRQALVPAWLFEVADENAKARPFTIAQTAVAPEHLTPRPTPSPTPTPVPVPSDDAAPPRQLQAYSVDSTGRKLTVTFWGGVCSDYAASAQESAERVTVTITETPRNPDRACIAIAVEVTKTVTLKEPLGDRQVVDAASGDLVPRAD</sequence>
<name>A0A918HH40_9ACTN</name>
<feature type="region of interest" description="Disordered" evidence="1">
    <location>
        <begin position="46"/>
        <end position="93"/>
    </location>
</feature>
<dbReference type="EMBL" id="BMQQ01000046">
    <property type="protein sequence ID" value="GGT63869.1"/>
    <property type="molecule type" value="Genomic_DNA"/>
</dbReference>
<dbReference type="Proteomes" id="UP000619486">
    <property type="component" value="Unassembled WGS sequence"/>
</dbReference>
<accession>A0A918HH40</accession>
<dbReference type="AlphaFoldDB" id="A0A918HH40"/>
<gene>
    <name evidence="2" type="ORF">GCM10014713_66320</name>
</gene>
<feature type="region of interest" description="Disordered" evidence="1">
    <location>
        <begin position="1"/>
        <end position="24"/>
    </location>
</feature>
<dbReference type="RefSeq" id="WP_189205380.1">
    <property type="nucleotide sequence ID" value="NZ_BMQQ01000046.1"/>
</dbReference>
<protein>
    <submittedName>
        <fullName evidence="2">Membrane protein</fullName>
    </submittedName>
</protein>
<feature type="compositionally biased region" description="Pro residues" evidence="1">
    <location>
        <begin position="394"/>
        <end position="406"/>
    </location>
</feature>
<comment type="caution">
    <text evidence="2">The sequence shown here is derived from an EMBL/GenBank/DDBJ whole genome shotgun (WGS) entry which is preliminary data.</text>
</comment>
<reference evidence="2" key="2">
    <citation type="submission" date="2020-09" db="EMBL/GenBank/DDBJ databases">
        <authorList>
            <person name="Sun Q."/>
            <person name="Ohkuma M."/>
        </authorList>
    </citation>
    <scope>NUCLEOTIDE SEQUENCE</scope>
    <source>
        <strain evidence="2">JCM 3172</strain>
    </source>
</reference>
<proteinExistence type="predicted"/>
<feature type="compositionally biased region" description="Basic and acidic residues" evidence="1">
    <location>
        <begin position="319"/>
        <end position="333"/>
    </location>
</feature>
<reference evidence="2" key="1">
    <citation type="journal article" date="2014" name="Int. J. Syst. Evol. Microbiol.">
        <title>Complete genome sequence of Corynebacterium casei LMG S-19264T (=DSM 44701T), isolated from a smear-ripened cheese.</title>
        <authorList>
            <consortium name="US DOE Joint Genome Institute (JGI-PGF)"/>
            <person name="Walter F."/>
            <person name="Albersmeier A."/>
            <person name="Kalinowski J."/>
            <person name="Ruckert C."/>
        </authorList>
    </citation>
    <scope>NUCLEOTIDE SEQUENCE</scope>
    <source>
        <strain evidence="2">JCM 3172</strain>
    </source>
</reference>
<evidence type="ECO:0000256" key="1">
    <source>
        <dbReference type="SAM" id="MobiDB-lite"/>
    </source>
</evidence>
<evidence type="ECO:0000313" key="3">
    <source>
        <dbReference type="Proteomes" id="UP000619486"/>
    </source>
</evidence>
<feature type="region of interest" description="Disordered" evidence="1">
    <location>
        <begin position="385"/>
        <end position="413"/>
    </location>
</feature>
<keyword evidence="3" id="KW-1185">Reference proteome</keyword>
<organism evidence="2 3">
    <name type="scientific">Streptomyces purpureus</name>
    <dbReference type="NCBI Taxonomy" id="1951"/>
    <lineage>
        <taxon>Bacteria</taxon>
        <taxon>Bacillati</taxon>
        <taxon>Actinomycetota</taxon>
        <taxon>Actinomycetes</taxon>
        <taxon>Kitasatosporales</taxon>
        <taxon>Streptomycetaceae</taxon>
        <taxon>Streptomyces</taxon>
    </lineage>
</organism>